<comment type="function">
    <text evidence="2">May play the central regulatory role in sporulation. It may be an element of the effector pathway responsible for the activation of sporulation genes in response to nutritional stress. Spo0A may act in concert with spo0H (a sigma factor) to control the expression of some genes that are critical to the sporulation process.</text>
</comment>
<dbReference type="SMART" id="SM00850">
    <property type="entry name" value="LytTR"/>
    <property type="match status" value="1"/>
</dbReference>
<dbReference type="STRING" id="485916.Dtox_0388"/>
<protein>
    <recommendedName>
        <fullName evidence="1">Stage 0 sporulation protein A homolog</fullName>
    </recommendedName>
</protein>
<keyword evidence="3" id="KW-0597">Phosphoprotein</keyword>
<evidence type="ECO:0000256" key="1">
    <source>
        <dbReference type="ARBA" id="ARBA00018672"/>
    </source>
</evidence>
<dbReference type="PANTHER" id="PTHR37299:SF1">
    <property type="entry name" value="STAGE 0 SPORULATION PROTEIN A HOMOLOG"/>
    <property type="match status" value="1"/>
</dbReference>
<reference evidence="6 7" key="1">
    <citation type="journal article" date="2009" name="Stand. Genomic Sci.">
        <title>Complete genome sequence of Desulfotomaculum acetoxidans type strain (5575).</title>
        <authorList>
            <person name="Spring S."/>
            <person name="Lapidus A."/>
            <person name="Schroder M."/>
            <person name="Gleim D."/>
            <person name="Sims D."/>
            <person name="Meincke L."/>
            <person name="Glavina Del Rio T."/>
            <person name="Tice H."/>
            <person name="Copeland A."/>
            <person name="Cheng J.F."/>
            <person name="Lucas S."/>
            <person name="Chen F."/>
            <person name="Nolan M."/>
            <person name="Bruce D."/>
            <person name="Goodwin L."/>
            <person name="Pitluck S."/>
            <person name="Ivanova N."/>
            <person name="Mavromatis K."/>
            <person name="Mikhailova N."/>
            <person name="Pati A."/>
            <person name="Chen A."/>
            <person name="Palaniappan K."/>
            <person name="Land M."/>
            <person name="Hauser L."/>
            <person name="Chang Y.J."/>
            <person name="Jeffries C.D."/>
            <person name="Chain P."/>
            <person name="Saunders E."/>
            <person name="Brettin T."/>
            <person name="Detter J.C."/>
            <person name="Goker M."/>
            <person name="Bristow J."/>
            <person name="Eisen J.A."/>
            <person name="Markowitz V."/>
            <person name="Hugenholtz P."/>
            <person name="Kyrpides N.C."/>
            <person name="Klenk H.P."/>
            <person name="Han C."/>
        </authorList>
    </citation>
    <scope>NUCLEOTIDE SEQUENCE [LARGE SCALE GENOMIC DNA]</scope>
    <source>
        <strain evidence="7">ATCC 49208 / DSM 771 / VKM B-1644</strain>
    </source>
</reference>
<dbReference type="SUPFAM" id="SSF52172">
    <property type="entry name" value="CheY-like"/>
    <property type="match status" value="1"/>
</dbReference>
<keyword evidence="7" id="KW-1185">Reference proteome</keyword>
<dbReference type="InterPro" id="IPR007492">
    <property type="entry name" value="LytTR_DNA-bd_dom"/>
</dbReference>
<dbReference type="InterPro" id="IPR046947">
    <property type="entry name" value="LytR-like"/>
</dbReference>
<dbReference type="KEGG" id="dae:Dtox_0388"/>
<dbReference type="GO" id="GO:0000156">
    <property type="term" value="F:phosphorelay response regulator activity"/>
    <property type="evidence" value="ECO:0007669"/>
    <property type="project" value="InterPro"/>
</dbReference>
<feature type="domain" description="HTH LytTR-type" evidence="5">
    <location>
        <begin position="126"/>
        <end position="233"/>
    </location>
</feature>
<dbReference type="HOGENOM" id="CLU_000445_14_1_9"/>
<evidence type="ECO:0000259" key="5">
    <source>
        <dbReference type="PROSITE" id="PS50930"/>
    </source>
</evidence>
<dbReference type="GO" id="GO:0003677">
    <property type="term" value="F:DNA binding"/>
    <property type="evidence" value="ECO:0007669"/>
    <property type="project" value="InterPro"/>
</dbReference>
<proteinExistence type="predicted"/>
<dbReference type="PANTHER" id="PTHR37299">
    <property type="entry name" value="TRANSCRIPTIONAL REGULATOR-RELATED"/>
    <property type="match status" value="1"/>
</dbReference>
<feature type="modified residue" description="4-aspartylphosphate" evidence="3">
    <location>
        <position position="53"/>
    </location>
</feature>
<dbReference type="Gene3D" id="2.40.50.1020">
    <property type="entry name" value="LytTr DNA-binding domain"/>
    <property type="match status" value="1"/>
</dbReference>
<evidence type="ECO:0000313" key="6">
    <source>
        <dbReference type="EMBL" id="ACV61333.1"/>
    </source>
</evidence>
<evidence type="ECO:0000259" key="4">
    <source>
        <dbReference type="PROSITE" id="PS50110"/>
    </source>
</evidence>
<dbReference type="EMBL" id="CP001720">
    <property type="protein sequence ID" value="ACV61333.1"/>
    <property type="molecule type" value="Genomic_DNA"/>
</dbReference>
<dbReference type="eggNOG" id="COG3279">
    <property type="taxonomic scope" value="Bacteria"/>
</dbReference>
<evidence type="ECO:0000256" key="3">
    <source>
        <dbReference type="PROSITE-ProRule" id="PRU00169"/>
    </source>
</evidence>
<feature type="domain" description="Response regulatory" evidence="4">
    <location>
        <begin position="2"/>
        <end position="113"/>
    </location>
</feature>
<dbReference type="Proteomes" id="UP000002217">
    <property type="component" value="Chromosome"/>
</dbReference>
<dbReference type="SMART" id="SM00448">
    <property type="entry name" value="REC"/>
    <property type="match status" value="1"/>
</dbReference>
<evidence type="ECO:0000256" key="2">
    <source>
        <dbReference type="ARBA" id="ARBA00024867"/>
    </source>
</evidence>
<dbReference type="AlphaFoldDB" id="C8W4Y1"/>
<evidence type="ECO:0000313" key="7">
    <source>
        <dbReference type="Proteomes" id="UP000002217"/>
    </source>
</evidence>
<dbReference type="InterPro" id="IPR001789">
    <property type="entry name" value="Sig_transdc_resp-reg_receiver"/>
</dbReference>
<dbReference type="PROSITE" id="PS50110">
    <property type="entry name" value="RESPONSE_REGULATORY"/>
    <property type="match status" value="1"/>
</dbReference>
<gene>
    <name evidence="6" type="ordered locus">Dtox_0388</name>
</gene>
<dbReference type="Pfam" id="PF04397">
    <property type="entry name" value="LytTR"/>
    <property type="match status" value="1"/>
</dbReference>
<name>C8W4Y1_DESAS</name>
<dbReference type="Pfam" id="PF00072">
    <property type="entry name" value="Response_reg"/>
    <property type="match status" value="1"/>
</dbReference>
<dbReference type="OrthoDB" id="9802383at2"/>
<dbReference type="RefSeq" id="WP_015756054.1">
    <property type="nucleotide sequence ID" value="NC_013216.1"/>
</dbReference>
<dbReference type="InterPro" id="IPR011006">
    <property type="entry name" value="CheY-like_superfamily"/>
</dbReference>
<organism evidence="6 7">
    <name type="scientific">Desulfofarcimen acetoxidans (strain ATCC 49208 / DSM 771 / KCTC 5769 / VKM B-1644 / 5575)</name>
    <name type="common">Desulfotomaculum acetoxidans</name>
    <dbReference type="NCBI Taxonomy" id="485916"/>
    <lineage>
        <taxon>Bacteria</taxon>
        <taxon>Bacillati</taxon>
        <taxon>Bacillota</taxon>
        <taxon>Clostridia</taxon>
        <taxon>Eubacteriales</taxon>
        <taxon>Peptococcaceae</taxon>
        <taxon>Desulfofarcimen</taxon>
    </lineage>
</organism>
<dbReference type="Gene3D" id="3.40.50.2300">
    <property type="match status" value="1"/>
</dbReference>
<accession>C8W4Y1</accession>
<dbReference type="PROSITE" id="PS50930">
    <property type="entry name" value="HTH_LYTTR"/>
    <property type="match status" value="1"/>
</dbReference>
<sequence length="233" mass="26609">MRVIIAEDNPVEMRYLKNLLSRESDIEIIGEVSDGWEATKMISKLQPEVAFLDISMPGISGMDLVRKFDGRVIIVLVTAHHEYALDAFEAGSMDYLLKPVEPERVSLTIRRLRKILSRKTRYSGRININTKDSIIAVEIDSIIFIEKVPLAKKIKIQTVNNEYIVSGTLNEFEDKLKSLGFIRTHKSFIINPDKLEKMIPWGDKSYLAKMHGVKKEALVSRKYAGMVKSAIKW</sequence>